<feature type="region of interest" description="Disordered" evidence="3">
    <location>
        <begin position="901"/>
        <end position="932"/>
    </location>
</feature>
<dbReference type="PANTHER" id="PTHR13076:SF9">
    <property type="entry name" value="COILED-COIL AND C2 DOMAIN-CONTAINING PROTEIN 1-LIKE"/>
    <property type="match status" value="1"/>
</dbReference>
<dbReference type="InterPro" id="IPR035892">
    <property type="entry name" value="C2_domain_sf"/>
</dbReference>
<feature type="compositionally biased region" description="Polar residues" evidence="3">
    <location>
        <begin position="917"/>
        <end position="926"/>
    </location>
</feature>
<organism evidence="5 6">
    <name type="scientific">Holothuria leucospilota</name>
    <name type="common">Black long sea cucumber</name>
    <name type="synonym">Mertensiothuria leucospilota</name>
    <dbReference type="NCBI Taxonomy" id="206669"/>
    <lineage>
        <taxon>Eukaryota</taxon>
        <taxon>Metazoa</taxon>
        <taxon>Echinodermata</taxon>
        <taxon>Eleutherozoa</taxon>
        <taxon>Echinozoa</taxon>
        <taxon>Holothuroidea</taxon>
        <taxon>Aspidochirotacea</taxon>
        <taxon>Aspidochirotida</taxon>
        <taxon>Holothuriidae</taxon>
        <taxon>Holothuria</taxon>
    </lineage>
</organism>
<feature type="region of interest" description="Disordered" evidence="3">
    <location>
        <begin position="455"/>
        <end position="474"/>
    </location>
</feature>
<dbReference type="AlphaFoldDB" id="A0A9Q1H3L0"/>
<feature type="compositionally biased region" description="Acidic residues" evidence="3">
    <location>
        <begin position="78"/>
        <end position="100"/>
    </location>
</feature>
<dbReference type="SMART" id="SM00685">
    <property type="entry name" value="DM14"/>
    <property type="match status" value="4"/>
</dbReference>
<dbReference type="InterPro" id="IPR000008">
    <property type="entry name" value="C2_dom"/>
</dbReference>
<evidence type="ECO:0000256" key="1">
    <source>
        <dbReference type="ARBA" id="ARBA00010672"/>
    </source>
</evidence>
<accession>A0A9Q1H3L0</accession>
<gene>
    <name evidence="5" type="ORF">HOLleu_24502</name>
</gene>
<dbReference type="PANTHER" id="PTHR13076">
    <property type="entry name" value="COILED-COIL AND C2 DOMAIN-CONTAINING PROTEIN 1-LIKE"/>
    <property type="match status" value="1"/>
</dbReference>
<keyword evidence="6" id="KW-1185">Reference proteome</keyword>
<dbReference type="PROSITE" id="PS50004">
    <property type="entry name" value="C2"/>
    <property type="match status" value="1"/>
</dbReference>
<keyword evidence="2" id="KW-0175">Coiled coil</keyword>
<evidence type="ECO:0000256" key="3">
    <source>
        <dbReference type="SAM" id="MobiDB-lite"/>
    </source>
</evidence>
<dbReference type="InterPro" id="IPR039725">
    <property type="entry name" value="CC2D1A/B"/>
</dbReference>
<feature type="region of interest" description="Disordered" evidence="3">
    <location>
        <begin position="494"/>
        <end position="543"/>
    </location>
</feature>
<dbReference type="OrthoDB" id="19996at2759"/>
<evidence type="ECO:0000256" key="2">
    <source>
        <dbReference type="SAM" id="Coils"/>
    </source>
</evidence>
<feature type="region of interest" description="Disordered" evidence="3">
    <location>
        <begin position="394"/>
        <end position="443"/>
    </location>
</feature>
<feature type="compositionally biased region" description="Low complexity" evidence="3">
    <location>
        <begin position="903"/>
        <end position="915"/>
    </location>
</feature>
<comment type="similarity">
    <text evidence="1">Belongs to the CC2D1 family.</text>
</comment>
<dbReference type="Gene3D" id="2.60.40.150">
    <property type="entry name" value="C2 domain"/>
    <property type="match status" value="1"/>
</dbReference>
<evidence type="ECO:0000313" key="6">
    <source>
        <dbReference type="Proteomes" id="UP001152320"/>
    </source>
</evidence>
<sequence length="932" mass="102533">MFGRKKKKNVLNENAQLAQQLGISLPGMDIVLPQSVANDESDEMLEAELLALMEEEAHDERPTKSKRKSAQTQKEAETSEDDNEDDDDLLAELAEIESQEIEAPPATQTGSQRGDDSSVAPHAMAPQPTERMSLAPSSQRDLNSISPPVAKHHNPPSQQQTTSTGPQPAARLDNTPFQQPVYSTGPQPTTRLDRAPFQQPASSTGPQLAHRLDSTPSHEQAPPHLTNIAALPPEDNREQIMASVPKQTIAPVDLAQLIEERIKNYETALMNARANQEGAKERRYNRGLQTLKDLQKKAKAGRKIPEADIPPEVAVGSVRPPDGGAPQMPTTVPAPVPPPPAIDENTYKLLCQRRDLYKMAAFKAKKENDSTTAMEHLKIVKQFDAVITAVEAGEQVDLSNMPPPPSEMKARMAPEPGLQQPSGAERVEASSSAVPEMSQPRSVLEGLIQRQERYKKMAEKASAENNASKSRRLGRIVKQYDDAIKKEKAGKPVNYEELPELPDFPPLPLNKAGSSTTPAVNPSPALAARTQEPPAQTQQIAPKPAVTEVVHKVEPKPAGPPRKSVKEAMNERHLKILQQKKKKAMMMALQAKKQGDMEEAKRLLIIAKGFDPMIEAAENGLPVNMDTIPKLPDEEAVNAVSPPPEETPPEALALTGNRDEVYARLIATLQKQIEQCKSLAQAYSELGNVQTAKRFQEYCQCSQEDKDLLTVSHQHNDPVPRFHYEQRTIPSVRVSPGLKKEEAEITIIKGLDYKNPAGGNGEDLDTFVKFEFPYPSDSPQTGQTGYAKGVEDVEYQSTHKVQVNLKARSFMSAAKRKQIKFEVMYHKGLLRGNKVLGTASLKLTDLETKHEIHSSIPLCEGRKEIGGKLEVKVRIHHPLGGMKEEFVKEKWLVVDSKIGRQLSKGSGKSSPTKTPASRPNSFNPSSGIFIEQ</sequence>
<feature type="domain" description="C2" evidence="4">
    <location>
        <begin position="724"/>
        <end position="856"/>
    </location>
</feature>
<feature type="region of interest" description="Disordered" evidence="3">
    <location>
        <begin position="42"/>
        <end position="227"/>
    </location>
</feature>
<dbReference type="Pfam" id="PF21528">
    <property type="entry name" value="CC2D1A-B_DM14"/>
    <property type="match status" value="3"/>
</dbReference>
<dbReference type="Proteomes" id="UP001152320">
    <property type="component" value="Chromosome 11"/>
</dbReference>
<proteinExistence type="inferred from homology"/>
<reference evidence="5" key="1">
    <citation type="submission" date="2021-10" db="EMBL/GenBank/DDBJ databases">
        <title>Tropical sea cucumber genome reveals ecological adaptation and Cuvierian tubules defense mechanism.</title>
        <authorList>
            <person name="Chen T."/>
        </authorList>
    </citation>
    <scope>NUCLEOTIDE SEQUENCE</scope>
    <source>
        <strain evidence="5">Nanhai2018</strain>
        <tissue evidence="5">Muscle</tissue>
    </source>
</reference>
<comment type="caution">
    <text evidence="5">The sequence shown here is derived from an EMBL/GenBank/DDBJ whole genome shotgun (WGS) entry which is preliminary data.</text>
</comment>
<feature type="compositionally biased region" description="Polar residues" evidence="3">
    <location>
        <begin position="175"/>
        <end position="190"/>
    </location>
</feature>
<feature type="compositionally biased region" description="Polar residues" evidence="3">
    <location>
        <begin position="135"/>
        <end position="146"/>
    </location>
</feature>
<dbReference type="SUPFAM" id="SSF49562">
    <property type="entry name" value="C2 domain (Calcium/lipid-binding domain, CaLB)"/>
    <property type="match status" value="1"/>
</dbReference>
<evidence type="ECO:0000259" key="4">
    <source>
        <dbReference type="PROSITE" id="PS50004"/>
    </source>
</evidence>
<dbReference type="GO" id="GO:0001227">
    <property type="term" value="F:DNA-binding transcription repressor activity, RNA polymerase II-specific"/>
    <property type="evidence" value="ECO:0007669"/>
    <property type="project" value="InterPro"/>
</dbReference>
<dbReference type="EMBL" id="JAIZAY010000011">
    <property type="protein sequence ID" value="KAJ8034077.1"/>
    <property type="molecule type" value="Genomic_DNA"/>
</dbReference>
<feature type="coiled-coil region" evidence="2">
    <location>
        <begin position="255"/>
        <end position="282"/>
    </location>
</feature>
<protein>
    <submittedName>
        <fullName evidence="5">Coiled-coil and C2 domain-containing protein 1-like</fullName>
    </submittedName>
</protein>
<feature type="compositionally biased region" description="Low complexity" evidence="3">
    <location>
        <begin position="155"/>
        <end position="168"/>
    </location>
</feature>
<dbReference type="InterPro" id="IPR006608">
    <property type="entry name" value="CC2D1A/B_DM14"/>
</dbReference>
<name>A0A9Q1H3L0_HOLLE</name>
<evidence type="ECO:0000313" key="5">
    <source>
        <dbReference type="EMBL" id="KAJ8034077.1"/>
    </source>
</evidence>